<keyword evidence="1" id="KW-0732">Signal</keyword>
<name>A0A6J3MEK7_9PEZI</name>
<dbReference type="SUPFAM" id="SSF55816">
    <property type="entry name" value="5'-nucleotidase (syn. UDP-sugar hydrolase), C-terminal domain"/>
    <property type="match status" value="1"/>
</dbReference>
<reference evidence="5" key="3">
    <citation type="submission" date="2025-08" db="UniProtKB">
        <authorList>
            <consortium name="RefSeq"/>
        </authorList>
    </citation>
    <scope>IDENTIFICATION</scope>
    <source>
        <strain evidence="5">CBS 342.82</strain>
    </source>
</reference>
<evidence type="ECO:0000259" key="3">
    <source>
        <dbReference type="Pfam" id="PF21953"/>
    </source>
</evidence>
<dbReference type="InterPro" id="IPR004843">
    <property type="entry name" value="Calcineurin-like_PHP"/>
</dbReference>
<dbReference type="InterPro" id="IPR006179">
    <property type="entry name" value="5_nucleotidase/apyrase"/>
</dbReference>
<evidence type="ECO:0000313" key="5">
    <source>
        <dbReference type="RefSeq" id="XP_033463080.1"/>
    </source>
</evidence>
<dbReference type="Proteomes" id="UP000504637">
    <property type="component" value="Unplaced"/>
</dbReference>
<dbReference type="GO" id="GO:0009166">
    <property type="term" value="P:nucleotide catabolic process"/>
    <property type="evidence" value="ECO:0007669"/>
    <property type="project" value="InterPro"/>
</dbReference>
<evidence type="ECO:0008006" key="6">
    <source>
        <dbReference type="Google" id="ProtNLM"/>
    </source>
</evidence>
<dbReference type="GeneID" id="54358745"/>
<dbReference type="FunFam" id="3.60.21.10:FF:000043">
    <property type="entry name" value="Ser/Thr protein phosphatase family"/>
    <property type="match status" value="1"/>
</dbReference>
<dbReference type="PANTHER" id="PTHR11575:SF43">
    <property type="entry name" value="SER_THR PROTEIN PHOSPHATASE FAMILY (AFU_ORTHOLOGUE AFUA_3G04160)"/>
    <property type="match status" value="1"/>
</dbReference>
<dbReference type="InterPro" id="IPR053828">
    <property type="entry name" value="Nucleosidase_C"/>
</dbReference>
<dbReference type="PIRSF" id="PIRSF017316">
    <property type="entry name" value="Pesterase_C1039"/>
    <property type="match status" value="1"/>
</dbReference>
<dbReference type="OrthoDB" id="7722975at2759"/>
<dbReference type="InterPro" id="IPR029052">
    <property type="entry name" value="Metallo-depent_PP-like"/>
</dbReference>
<dbReference type="GO" id="GO:0005576">
    <property type="term" value="C:extracellular region"/>
    <property type="evidence" value="ECO:0007669"/>
    <property type="project" value="UniProtKB-ARBA"/>
</dbReference>
<dbReference type="GO" id="GO:0005829">
    <property type="term" value="C:cytosol"/>
    <property type="evidence" value="ECO:0007669"/>
    <property type="project" value="TreeGrafter"/>
</dbReference>
<organism evidence="5">
    <name type="scientific">Dissoconium aciculare CBS 342.82</name>
    <dbReference type="NCBI Taxonomy" id="1314786"/>
    <lineage>
        <taxon>Eukaryota</taxon>
        <taxon>Fungi</taxon>
        <taxon>Dikarya</taxon>
        <taxon>Ascomycota</taxon>
        <taxon>Pezizomycotina</taxon>
        <taxon>Dothideomycetes</taxon>
        <taxon>Dothideomycetidae</taxon>
        <taxon>Mycosphaerellales</taxon>
        <taxon>Dissoconiaceae</taxon>
        <taxon>Dissoconium</taxon>
    </lineage>
</organism>
<dbReference type="InterPro" id="IPR041823">
    <property type="entry name" value="YHR202W_N"/>
</dbReference>
<protein>
    <recommendedName>
        <fullName evidence="6">Calcineurin-like phosphoesterase domain-containing protein</fullName>
    </recommendedName>
</protein>
<reference evidence="5" key="1">
    <citation type="submission" date="2020-01" db="EMBL/GenBank/DDBJ databases">
        <authorList>
            <consortium name="DOE Joint Genome Institute"/>
            <person name="Haridas S."/>
            <person name="Albert R."/>
            <person name="Binder M."/>
            <person name="Bloem J."/>
            <person name="Labutti K."/>
            <person name="Salamov A."/>
            <person name="Andreopoulos B."/>
            <person name="Baker S.E."/>
            <person name="Barry K."/>
            <person name="Bills G."/>
            <person name="Bluhm B.H."/>
            <person name="Cannon C."/>
            <person name="Castanera R."/>
            <person name="Culley D.E."/>
            <person name="Daum C."/>
            <person name="Ezra D."/>
            <person name="Gonzalez J.B."/>
            <person name="Henrissat B."/>
            <person name="Kuo A."/>
            <person name="Liang C."/>
            <person name="Lipzen A."/>
            <person name="Lutzoni F."/>
            <person name="Magnuson J."/>
            <person name="Mondo S."/>
            <person name="Nolan M."/>
            <person name="Ohm R."/>
            <person name="Pangilinan J."/>
            <person name="Park H.-J."/>
            <person name="Ramirez L."/>
            <person name="Alfaro M."/>
            <person name="Sun H."/>
            <person name="Tritt A."/>
            <person name="Yoshinaga Y."/>
            <person name="Zwiers L.-H."/>
            <person name="Turgeon B.G."/>
            <person name="Goodwin S.B."/>
            <person name="Spatafora J.W."/>
            <person name="Crous P.W."/>
            <person name="Grigoriev I.V."/>
        </authorList>
    </citation>
    <scope>NUCLEOTIDE SEQUENCE</scope>
    <source>
        <strain evidence="5">CBS 342.82</strain>
    </source>
</reference>
<feature type="chain" id="PRO_5026959638" description="Calcineurin-like phosphoesterase domain-containing protein" evidence="1">
    <location>
        <begin position="22"/>
        <end position="627"/>
    </location>
</feature>
<evidence type="ECO:0000256" key="1">
    <source>
        <dbReference type="SAM" id="SignalP"/>
    </source>
</evidence>
<dbReference type="CDD" id="cd07407">
    <property type="entry name" value="MPP_YHR202W_N"/>
    <property type="match status" value="1"/>
</dbReference>
<reference evidence="5" key="2">
    <citation type="submission" date="2020-04" db="EMBL/GenBank/DDBJ databases">
        <authorList>
            <consortium name="NCBI Genome Project"/>
        </authorList>
    </citation>
    <scope>NUCLEOTIDE SEQUENCE</scope>
    <source>
        <strain evidence="5">CBS 342.82</strain>
    </source>
</reference>
<dbReference type="AlphaFoldDB" id="A0A6J3MEK7"/>
<dbReference type="SUPFAM" id="SSF56300">
    <property type="entry name" value="Metallo-dependent phosphatases"/>
    <property type="match status" value="1"/>
</dbReference>
<feature type="domain" description="Putative 5'-nucleotidase C-terminal" evidence="3">
    <location>
        <begin position="368"/>
        <end position="587"/>
    </location>
</feature>
<sequence length="627" mass="69302">MVVPTGTTLLLTLACAPSIWAKQPQAPSPIPAPLRELPWGQLNFLHTTDTHGWHGGHQQEPQYDADWGDYISFAHHLRQRADADGSDLLVVDTGDRVEGNGLYDASDPQGKYTYEIIKQQTIDLMTVGNHELYKANTSEREFEEVVPGFKDAYVASNLDIYTAKDSQRRPLAPRFRKFTTKNQGIRIISFGFIFNFKGNAKNTVVQSVEDTVKEQWFQDAIREKDVDLFLVAAHAPVRDGPEIDTIYKAIREERWDIPIVFLGGHTHVRDYRKLEKNAVALESGRYMETVGFLSVSGLKKVSQGKATPLSAPKYQRLYIDNNLYSLQHHSATNVSTFDTDLGLNVSRSITAGRSALNLDQAFGCAPRNFWLNRALYPSKDNILTLLEELIIPDTFNNASGTSPSIVIANSGAIRFDIFEGPFTIDTTFLVSPFTSGFRMVRDVPYGVASKALKLLNNKGPILVTELLALADTKGLSASDLLPSYIPASTASLAQTAKRLDKHSEAFIGKGSQQAVLGNGAADTRGLPGYTTVDDEGAEGDDTIHEAIRFYGVPNCIAANVGFDPATDAAHPEKVDLVYNEFIQNYILLALKFLGESREVSDTQPALQGKSMTNVLSEWIHQNWPCEQ</sequence>
<dbReference type="InterPro" id="IPR036907">
    <property type="entry name" value="5'-Nucleotdase_C_sf"/>
</dbReference>
<dbReference type="RefSeq" id="XP_033463080.1">
    <property type="nucleotide sequence ID" value="XM_033600945.1"/>
</dbReference>
<dbReference type="PANTHER" id="PTHR11575">
    <property type="entry name" value="5'-NUCLEOTIDASE-RELATED"/>
    <property type="match status" value="1"/>
</dbReference>
<dbReference type="Gene3D" id="3.90.780.10">
    <property type="entry name" value="5'-Nucleotidase, C-terminal domain"/>
    <property type="match status" value="2"/>
</dbReference>
<accession>A0A6J3MEK7</accession>
<dbReference type="Pfam" id="PF00149">
    <property type="entry name" value="Metallophos"/>
    <property type="match status" value="1"/>
</dbReference>
<dbReference type="Gene3D" id="3.60.21.10">
    <property type="match status" value="1"/>
</dbReference>
<feature type="signal peptide" evidence="1">
    <location>
        <begin position="1"/>
        <end position="21"/>
    </location>
</feature>
<feature type="domain" description="Calcineurin-like phosphoesterase" evidence="2">
    <location>
        <begin position="43"/>
        <end position="268"/>
    </location>
</feature>
<dbReference type="InterPro" id="IPR014485">
    <property type="entry name" value="Pesterase_C1039"/>
</dbReference>
<evidence type="ECO:0000313" key="4">
    <source>
        <dbReference type="Proteomes" id="UP000504637"/>
    </source>
</evidence>
<gene>
    <name evidence="5" type="ORF">K489DRAFT_313558</name>
</gene>
<dbReference type="GO" id="GO:0016787">
    <property type="term" value="F:hydrolase activity"/>
    <property type="evidence" value="ECO:0007669"/>
    <property type="project" value="InterPro"/>
</dbReference>
<dbReference type="Pfam" id="PF21953">
    <property type="entry name" value="NadN_nucleosid_C"/>
    <property type="match status" value="1"/>
</dbReference>
<keyword evidence="4" id="KW-1185">Reference proteome</keyword>
<proteinExistence type="predicted"/>
<evidence type="ECO:0000259" key="2">
    <source>
        <dbReference type="Pfam" id="PF00149"/>
    </source>
</evidence>